<organism evidence="1 2">
    <name type="scientific">Micromonospora purpureochromogenes</name>
    <dbReference type="NCBI Taxonomy" id="47872"/>
    <lineage>
        <taxon>Bacteria</taxon>
        <taxon>Bacillati</taxon>
        <taxon>Actinomycetota</taxon>
        <taxon>Actinomycetes</taxon>
        <taxon>Micromonosporales</taxon>
        <taxon>Micromonosporaceae</taxon>
        <taxon>Micromonospora</taxon>
    </lineage>
</organism>
<accession>A0A1C4UL72</accession>
<proteinExistence type="predicted"/>
<protein>
    <submittedName>
        <fullName evidence="1">Alpha/beta hydrolase family protein</fullName>
    </submittedName>
</protein>
<reference evidence="1 2" key="1">
    <citation type="submission" date="2016-06" db="EMBL/GenBank/DDBJ databases">
        <authorList>
            <person name="Kjaerup R.B."/>
            <person name="Dalgaard T.S."/>
            <person name="Juul-Madsen H.R."/>
        </authorList>
    </citation>
    <scope>NUCLEOTIDE SEQUENCE [LARGE SCALE GENOMIC DNA]</scope>
    <source>
        <strain evidence="1 2">DSM 43821</strain>
    </source>
</reference>
<keyword evidence="1" id="KW-0378">Hydrolase</keyword>
<sequence>MADRRAVLIPGRGYDTRYPLFAYTGEALRRTGFDVHEITWAAPERFAPDRDGPAAAVGWVVGQVEQALGERTDLLVGKSLGSLAAPLAADRGLAAVWLTPLLHRPEVVEALARATAPVLLVGGTADPSWDGAVARRLTPHVLEVPDAHHGMLVPGPLARSAEVLGRVCTAVEEFVQISWPA</sequence>
<dbReference type="RefSeq" id="WP_088959558.1">
    <property type="nucleotide sequence ID" value="NZ_LT607410.1"/>
</dbReference>
<dbReference type="AlphaFoldDB" id="A0A1C4UL72"/>
<dbReference type="Gene3D" id="3.40.50.1820">
    <property type="entry name" value="alpha/beta hydrolase"/>
    <property type="match status" value="1"/>
</dbReference>
<gene>
    <name evidence="1" type="ORF">GA0074696_0462</name>
</gene>
<dbReference type="GO" id="GO:0016787">
    <property type="term" value="F:hydrolase activity"/>
    <property type="evidence" value="ECO:0007669"/>
    <property type="project" value="UniProtKB-KW"/>
</dbReference>
<dbReference type="SUPFAM" id="SSF53474">
    <property type="entry name" value="alpha/beta-Hydrolases"/>
    <property type="match status" value="1"/>
</dbReference>
<dbReference type="EMBL" id="LT607410">
    <property type="protein sequence ID" value="SCE72453.1"/>
    <property type="molecule type" value="Genomic_DNA"/>
</dbReference>
<evidence type="ECO:0000313" key="1">
    <source>
        <dbReference type="EMBL" id="SCE72453.1"/>
    </source>
</evidence>
<name>A0A1C4UL72_9ACTN</name>
<evidence type="ECO:0000313" key="2">
    <source>
        <dbReference type="Proteomes" id="UP000198228"/>
    </source>
</evidence>
<dbReference type="InterPro" id="IPR029058">
    <property type="entry name" value="AB_hydrolase_fold"/>
</dbReference>
<dbReference type="Proteomes" id="UP000198228">
    <property type="component" value="Chromosome I"/>
</dbReference>